<reference evidence="1 2" key="1">
    <citation type="submission" date="2018-10" db="EMBL/GenBank/DDBJ databases">
        <title>Cohnella sp. M2MS4P-1, whole genome shotgun sequence.</title>
        <authorList>
            <person name="Tuo L."/>
        </authorList>
    </citation>
    <scope>NUCLEOTIDE SEQUENCE [LARGE SCALE GENOMIC DNA]</scope>
    <source>
        <strain evidence="1 2">M2MS4P-1</strain>
    </source>
</reference>
<comment type="caution">
    <text evidence="1">The sequence shown here is derived from an EMBL/GenBank/DDBJ whole genome shotgun (WGS) entry which is preliminary data.</text>
</comment>
<dbReference type="AlphaFoldDB" id="A0A494XNV6"/>
<evidence type="ECO:0000313" key="1">
    <source>
        <dbReference type="EMBL" id="RKP51411.1"/>
    </source>
</evidence>
<evidence type="ECO:0000313" key="2">
    <source>
        <dbReference type="Proteomes" id="UP000282076"/>
    </source>
</evidence>
<keyword evidence="2" id="KW-1185">Reference proteome</keyword>
<accession>A0A494XNV6</accession>
<organism evidence="1 2">
    <name type="scientific">Cohnella endophytica</name>
    <dbReference type="NCBI Taxonomy" id="2419778"/>
    <lineage>
        <taxon>Bacteria</taxon>
        <taxon>Bacillati</taxon>
        <taxon>Bacillota</taxon>
        <taxon>Bacilli</taxon>
        <taxon>Bacillales</taxon>
        <taxon>Paenibacillaceae</taxon>
        <taxon>Cohnella</taxon>
    </lineage>
</organism>
<proteinExistence type="predicted"/>
<dbReference type="Proteomes" id="UP000282076">
    <property type="component" value="Unassembled WGS sequence"/>
</dbReference>
<gene>
    <name evidence="1" type="ORF">D7Z26_16585</name>
</gene>
<sequence length="305" mass="36247">MRRNFMRLPRRKEFRLYDDTVNRIINKGMFFLERRRYHSQGGIAMKLIMSTSPYRLELGYELGFGSSVYDSMAELILAFHEPDQNILFLYTNWDRKLVPHRDRMIQNETKSFHADVIYDPEEAISRRVKEILLHHYAPELDPNDNQTYMDELLAQFREAAYEELNEELLLKIGTAVHDMNSVYTLEDQNETTQAFVNSRLMFTNSTWLFTYDRPVNLKNILWYKVSTKEEIIESFELTDWWFKCVILNADTPVEECSYFLNYTEEHGDNHDGMVLYISPESTDSFKENVLPRLQNLVVNKLEIVS</sequence>
<dbReference type="EMBL" id="RBZM01000007">
    <property type="protein sequence ID" value="RKP51411.1"/>
    <property type="molecule type" value="Genomic_DNA"/>
</dbReference>
<name>A0A494XNV6_9BACL</name>
<protein>
    <submittedName>
        <fullName evidence="1">Uncharacterized protein</fullName>
    </submittedName>
</protein>